<dbReference type="EMBL" id="BORT01000009">
    <property type="protein sequence ID" value="GIO47664.1"/>
    <property type="molecule type" value="Genomic_DNA"/>
</dbReference>
<dbReference type="InterPro" id="IPR021377">
    <property type="entry name" value="DUF3006"/>
</dbReference>
<proteinExistence type="predicted"/>
<evidence type="ECO:0000313" key="1">
    <source>
        <dbReference type="EMBL" id="GIO47664.1"/>
    </source>
</evidence>
<accession>A0A920CS09</accession>
<name>A0A920CS09_9BACL</name>
<dbReference type="Pfam" id="PF11213">
    <property type="entry name" value="DUF3006"/>
    <property type="match status" value="1"/>
</dbReference>
<dbReference type="Proteomes" id="UP000682811">
    <property type="component" value="Unassembled WGS sequence"/>
</dbReference>
<dbReference type="AlphaFoldDB" id="A0A920CS09"/>
<keyword evidence="2" id="KW-1185">Reference proteome</keyword>
<reference evidence="1 2" key="1">
    <citation type="submission" date="2021-03" db="EMBL/GenBank/DDBJ databases">
        <title>Antimicrobial resistance genes in bacteria isolated from Japanese honey, and their potential for conferring macrolide and lincosamide resistance in the American foulbrood pathogen Paenibacillus larvae.</title>
        <authorList>
            <person name="Okamoto M."/>
            <person name="Kumagai M."/>
            <person name="Kanamori H."/>
            <person name="Takamatsu D."/>
        </authorList>
    </citation>
    <scope>NUCLEOTIDE SEQUENCE [LARGE SCALE GENOMIC DNA]</scope>
    <source>
        <strain evidence="1 2">J34TS1</strain>
    </source>
</reference>
<organism evidence="1 2">
    <name type="scientific">Paenibacillus azoreducens</name>
    <dbReference type="NCBI Taxonomy" id="116718"/>
    <lineage>
        <taxon>Bacteria</taxon>
        <taxon>Bacillati</taxon>
        <taxon>Bacillota</taxon>
        <taxon>Bacilli</taxon>
        <taxon>Bacillales</taxon>
        <taxon>Paenibacillaceae</taxon>
        <taxon>Paenibacillus</taxon>
    </lineage>
</organism>
<evidence type="ECO:0000313" key="2">
    <source>
        <dbReference type="Proteomes" id="UP000682811"/>
    </source>
</evidence>
<comment type="caution">
    <text evidence="1">The sequence shown here is derived from an EMBL/GenBank/DDBJ whole genome shotgun (WGS) entry which is preliminary data.</text>
</comment>
<evidence type="ECO:0008006" key="3">
    <source>
        <dbReference type="Google" id="ProtNLM"/>
    </source>
</evidence>
<sequence length="76" mass="8541">MEHVKVSTGIIEGFEGDYCKIELNGNVQAVPKTQVDPKAKRGDVVEWSGGKWIPNPALTRERSAEIKKLMDDVWED</sequence>
<protein>
    <recommendedName>
        <fullName evidence="3">DUF3006 domain-containing protein</fullName>
    </recommendedName>
</protein>
<gene>
    <name evidence="1" type="ORF">J34TS1_24290</name>
</gene>